<dbReference type="Gene3D" id="1.10.3210.10">
    <property type="entry name" value="Hypothetical protein af1432"/>
    <property type="match status" value="1"/>
</dbReference>
<evidence type="ECO:0000259" key="1">
    <source>
        <dbReference type="Pfam" id="PF02541"/>
    </source>
</evidence>
<evidence type="ECO:0000259" key="2">
    <source>
        <dbReference type="Pfam" id="PF21697"/>
    </source>
</evidence>
<dbReference type="Pfam" id="PF02541">
    <property type="entry name" value="Ppx-GppA"/>
    <property type="match status" value="1"/>
</dbReference>
<dbReference type="SUPFAM" id="SSF53067">
    <property type="entry name" value="Actin-like ATPase domain"/>
    <property type="match status" value="2"/>
</dbReference>
<dbReference type="Gene3D" id="3.30.420.40">
    <property type="match status" value="1"/>
</dbReference>
<dbReference type="PANTHER" id="PTHR30005">
    <property type="entry name" value="EXOPOLYPHOSPHATASE"/>
    <property type="match status" value="1"/>
</dbReference>
<dbReference type="Proteomes" id="UP000597886">
    <property type="component" value="Unassembled WGS sequence"/>
</dbReference>
<dbReference type="SUPFAM" id="SSF109604">
    <property type="entry name" value="HD-domain/PDEase-like"/>
    <property type="match status" value="1"/>
</dbReference>
<dbReference type="AlphaFoldDB" id="A0AA90Z3Y5"/>
<sequence length="522" mass="57117">MSIGSSGAAHFDPRTIEIDTSRVLARRSKHYAVIDVGSNSIRLVVYDDLCRAPFPRFNEKSLAALGEGLDEDGNFTQEAIDRALHAITRFKAITEAMGVTRVDILATEAMRKAKNGSELVAKIRDLTGVEPKLLSGDEEATYAAFGVISGFFQPRGMIGDIGGGSLEIAEILGDRVGERKVSMPLGALPVRAMMGQSYKEARKRVDAILKDCLPPVLTDSTFYAVGGGWRALARIHMAMNDWPISVVHAYELPAEEVSDLAKSISRMSPEEIAKLPDVPSRRVETLSASALVMWRALRRLKSDKVIFSALGLREGWLYAQLDEEEQYRDPLIEGALATGLPDARVPDFSEALARWTDNLFPAEIPNNRRVRLAVCALTDIAWRDHQKVRAAESFLRILQFPFIGITHPERAFLATAVMARYGGKPAKLDTRATDTLTSNAVRKAEFLGGALLLGHRFSASVPKILEHAKIIVDPDVLRLVIEESSEVPDSDAVKARMAKLAKVFGLDASIETQEGGQADSSP</sequence>
<dbReference type="InterPro" id="IPR050273">
    <property type="entry name" value="GppA/Ppx_hydrolase"/>
</dbReference>
<gene>
    <name evidence="3" type="ORF">GS634_15845</name>
</gene>
<reference evidence="3" key="1">
    <citation type="submission" date="2019-12" db="EMBL/GenBank/DDBJ databases">
        <title>Ruegeria JWLKs population differentiation of coral mucus and skeleton niches.</title>
        <authorList>
            <person name="Luo D."/>
        </authorList>
    </citation>
    <scope>NUCLEOTIDE SEQUENCE</scope>
    <source>
        <strain evidence="3">HKCCD6181</strain>
    </source>
</reference>
<organism evidence="3 4">
    <name type="scientific">Ruegeria atlantica</name>
    <dbReference type="NCBI Taxonomy" id="81569"/>
    <lineage>
        <taxon>Bacteria</taxon>
        <taxon>Pseudomonadati</taxon>
        <taxon>Pseudomonadota</taxon>
        <taxon>Alphaproteobacteria</taxon>
        <taxon>Rhodobacterales</taxon>
        <taxon>Roseobacteraceae</taxon>
        <taxon>Ruegeria</taxon>
    </lineage>
</organism>
<evidence type="ECO:0000313" key="4">
    <source>
        <dbReference type="Proteomes" id="UP000597886"/>
    </source>
</evidence>
<dbReference type="RefSeq" id="WP_171331174.1">
    <property type="nucleotide sequence ID" value="NZ_WVRA01000006.1"/>
</dbReference>
<evidence type="ECO:0000313" key="3">
    <source>
        <dbReference type="EMBL" id="NOE19597.1"/>
    </source>
</evidence>
<proteinExistence type="predicted"/>
<dbReference type="CDD" id="cd24052">
    <property type="entry name" value="ASKHA_NBD_HpPPX-GppA-like"/>
    <property type="match status" value="1"/>
</dbReference>
<accession>A0AA90Z3Y5</accession>
<dbReference type="InterPro" id="IPR043129">
    <property type="entry name" value="ATPase_NBD"/>
</dbReference>
<feature type="domain" description="Ppx/GppA phosphatase N-terminal" evidence="1">
    <location>
        <begin position="58"/>
        <end position="323"/>
    </location>
</feature>
<comment type="caution">
    <text evidence="3">The sequence shown here is derived from an EMBL/GenBank/DDBJ whole genome shotgun (WGS) entry which is preliminary data.</text>
</comment>
<feature type="domain" description="Exopolyphosphatase C-terminal" evidence="2">
    <location>
        <begin position="342"/>
        <end position="507"/>
    </location>
</feature>
<name>A0AA90Z3Y5_9RHOB</name>
<dbReference type="GO" id="GO:0016462">
    <property type="term" value="F:pyrophosphatase activity"/>
    <property type="evidence" value="ECO:0007669"/>
    <property type="project" value="TreeGrafter"/>
</dbReference>
<dbReference type="EMBL" id="WVRA01000006">
    <property type="protein sequence ID" value="NOE19597.1"/>
    <property type="molecule type" value="Genomic_DNA"/>
</dbReference>
<dbReference type="PANTHER" id="PTHR30005:SF0">
    <property type="entry name" value="RETROGRADE REGULATION PROTEIN 2"/>
    <property type="match status" value="1"/>
</dbReference>
<dbReference type="Gene3D" id="3.30.420.150">
    <property type="entry name" value="Exopolyphosphatase. Domain 2"/>
    <property type="match status" value="1"/>
</dbReference>
<dbReference type="InterPro" id="IPR048951">
    <property type="entry name" value="Ppx_C"/>
</dbReference>
<dbReference type="InterPro" id="IPR003695">
    <property type="entry name" value="Ppx_GppA_N"/>
</dbReference>
<protein>
    <submittedName>
        <fullName evidence="3">Ppx/GppA family phosphatase</fullName>
    </submittedName>
</protein>
<dbReference type="Pfam" id="PF21697">
    <property type="entry name" value="Ppx_C"/>
    <property type="match status" value="1"/>
</dbReference>